<keyword evidence="2" id="KW-1185">Reference proteome</keyword>
<dbReference type="PANTHER" id="PTHR38926">
    <property type="entry name" value="F-BOX DOMAIN CONTAINING PROTEIN, EXPRESSED"/>
    <property type="match status" value="1"/>
</dbReference>
<accession>A0AAD4DG22</accession>
<evidence type="ECO:0000313" key="2">
    <source>
        <dbReference type="Proteomes" id="UP001194580"/>
    </source>
</evidence>
<dbReference type="SUPFAM" id="SSF81383">
    <property type="entry name" value="F-box domain"/>
    <property type="match status" value="1"/>
</dbReference>
<proteinExistence type="predicted"/>
<organism evidence="1 2">
    <name type="scientific">Linnemannia exigua</name>
    <dbReference type="NCBI Taxonomy" id="604196"/>
    <lineage>
        <taxon>Eukaryota</taxon>
        <taxon>Fungi</taxon>
        <taxon>Fungi incertae sedis</taxon>
        <taxon>Mucoromycota</taxon>
        <taxon>Mortierellomycotina</taxon>
        <taxon>Mortierellomycetes</taxon>
        <taxon>Mortierellales</taxon>
        <taxon>Mortierellaceae</taxon>
        <taxon>Linnemannia</taxon>
    </lineage>
</organism>
<gene>
    <name evidence="1" type="ORF">BGZ95_006297</name>
</gene>
<evidence type="ECO:0008006" key="3">
    <source>
        <dbReference type="Google" id="ProtNLM"/>
    </source>
</evidence>
<feature type="non-terminal residue" evidence="1">
    <location>
        <position position="416"/>
    </location>
</feature>
<dbReference type="InterPro" id="IPR032675">
    <property type="entry name" value="LRR_dom_sf"/>
</dbReference>
<sequence>MDTTVASTVRTPFDLPELRLRLSRFLAPKDALSCALVSKAWTLDFVSAIWFKVDLSLHPRFVSLPTDVIAKHGHRIRIVDNARIISQVSTLDHPSINKLRILQMETAAYSIQCRHVCQIITRNNTSLRAVRVSATYTRTDKINHANYHVSVPAFLPSPGVLPARPSSTIETLTLVSMWMTHDDLIMILEASPRLSKLRLTQTDVVGTPTRFFQHPGITSLLTSLKSIVPEVSTGLPSLLSYFPNLTALHTWHSYSSGIPPSARIKKAFERYCPLLSQFKLGGDSGNTIPEFFTNIVSNVTRITFQETGMTSKAVAAIVLHQASMIKVAQFYMTGFDYENEEVPRVLENNDVSGEMMQEIPRKCSHLQRLNLHRHEMDMDVVESGEWKCKDLRKLRIRVKGLDTKEKILRTIALWRA</sequence>
<dbReference type="SUPFAM" id="SSF52047">
    <property type="entry name" value="RNI-like"/>
    <property type="match status" value="1"/>
</dbReference>
<dbReference type="EMBL" id="JAAAIL010000293">
    <property type="protein sequence ID" value="KAG0277225.1"/>
    <property type="molecule type" value="Genomic_DNA"/>
</dbReference>
<comment type="caution">
    <text evidence="1">The sequence shown here is derived from an EMBL/GenBank/DDBJ whole genome shotgun (WGS) entry which is preliminary data.</text>
</comment>
<dbReference type="Gene3D" id="3.80.10.10">
    <property type="entry name" value="Ribonuclease Inhibitor"/>
    <property type="match status" value="1"/>
</dbReference>
<dbReference type="InterPro" id="IPR036047">
    <property type="entry name" value="F-box-like_dom_sf"/>
</dbReference>
<evidence type="ECO:0000313" key="1">
    <source>
        <dbReference type="EMBL" id="KAG0277225.1"/>
    </source>
</evidence>
<dbReference type="PANTHER" id="PTHR38926:SF2">
    <property type="entry name" value="F-BOX_LRR-REPEAT PROTEIN 21-RELATED"/>
    <property type="match status" value="1"/>
</dbReference>
<reference evidence="1" key="1">
    <citation type="journal article" date="2020" name="Fungal Divers.">
        <title>Resolving the Mortierellaceae phylogeny through synthesis of multi-gene phylogenetics and phylogenomics.</title>
        <authorList>
            <person name="Vandepol N."/>
            <person name="Liber J."/>
            <person name="Desiro A."/>
            <person name="Na H."/>
            <person name="Kennedy M."/>
            <person name="Barry K."/>
            <person name="Grigoriev I.V."/>
            <person name="Miller A.N."/>
            <person name="O'Donnell K."/>
            <person name="Stajich J.E."/>
            <person name="Bonito G."/>
        </authorList>
    </citation>
    <scope>NUCLEOTIDE SEQUENCE</scope>
    <source>
        <strain evidence="1">NRRL 28262</strain>
    </source>
</reference>
<dbReference type="AlphaFoldDB" id="A0AAD4DG22"/>
<dbReference type="Proteomes" id="UP001194580">
    <property type="component" value="Unassembled WGS sequence"/>
</dbReference>
<protein>
    <recommendedName>
        <fullName evidence="3">F-box domain-containing protein</fullName>
    </recommendedName>
</protein>
<name>A0AAD4DG22_9FUNG</name>